<keyword evidence="4" id="KW-1185">Reference proteome</keyword>
<dbReference type="KEGG" id="run:DR864_03340"/>
<sequence>MQSLKSGPFEIGYQNGFLRQITHRGVEVLRMMYFALRDHNWGTFAQLITNEVVDSQEDSFSVSYTCTNINEAQAAIFEWSVRIHGDNDGTITFEIQGETLQAVRRNRAGFCILHPIQGTAEQPVTIFHEENAKTETYFPRYIAAQDPFLDIRAMQWRAGNGGEYRLDFEGDIFQTEDQRNWGDASYKTFCTPLSRPFPVQLQPGDKVWQRVTLRLISIPAASSLPRSEEKSLRKQFQLGVAASVETERLSEKAVELLKSLNLGHYRIDLALSDSNWITKFSNYCENAALLNLPLEVALFLGDAFEVQLADFMGVCKQNGLKVKHLLLFSDQQLVTSQSLIDYIPNLKRELPNTKIGVGTDHNFTELNRNRFDVGEADFVSFSFDPQEHAFDDLSLLENTETVQYSVASAENLYGKPVHLSFIALRKRSNPYATNPVDFVLPLEKQIDSRQKTNFAKVWTAKVLEHLSLTNVVSVTMFRTVGELGIMNEEGEEYPVFEALLQR</sequence>
<evidence type="ECO:0000313" key="3">
    <source>
        <dbReference type="EMBL" id="AXE16837.1"/>
    </source>
</evidence>
<dbReference type="InterPro" id="IPR058787">
    <property type="entry name" value="ApnL_M"/>
</dbReference>
<dbReference type="Pfam" id="PF25838">
    <property type="entry name" value="Apionate_lact_M"/>
    <property type="match status" value="1"/>
</dbReference>
<name>A0A344TDW6_9BACT</name>
<proteinExistence type="predicted"/>
<reference evidence="3 4" key="1">
    <citation type="submission" date="2018-07" db="EMBL/GenBank/DDBJ databases">
        <title>Genome sequencing of Runella.</title>
        <authorList>
            <person name="Baek M.-G."/>
            <person name="Yi H."/>
        </authorList>
    </citation>
    <scope>NUCLEOTIDE SEQUENCE [LARGE SCALE GENOMIC DNA]</scope>
    <source>
        <strain evidence="3 4">HYN0085</strain>
    </source>
</reference>
<evidence type="ECO:0000313" key="4">
    <source>
        <dbReference type="Proteomes" id="UP000251993"/>
    </source>
</evidence>
<gene>
    <name evidence="3" type="ORF">DR864_03340</name>
</gene>
<dbReference type="OrthoDB" id="931854at2"/>
<accession>A0A344TDW6</accession>
<dbReference type="AlphaFoldDB" id="A0A344TDW6"/>
<dbReference type="Pfam" id="PF25837">
    <property type="entry name" value="Apionate_lact_N"/>
    <property type="match status" value="1"/>
</dbReference>
<organism evidence="3 4">
    <name type="scientific">Runella rosea</name>
    <dbReference type="NCBI Taxonomy" id="2259595"/>
    <lineage>
        <taxon>Bacteria</taxon>
        <taxon>Pseudomonadati</taxon>
        <taxon>Bacteroidota</taxon>
        <taxon>Cytophagia</taxon>
        <taxon>Cytophagales</taxon>
        <taxon>Spirosomataceae</taxon>
        <taxon>Runella</taxon>
    </lineage>
</organism>
<dbReference type="InterPro" id="IPR058788">
    <property type="entry name" value="ApnL_N"/>
</dbReference>
<evidence type="ECO:0000259" key="2">
    <source>
        <dbReference type="Pfam" id="PF25838"/>
    </source>
</evidence>
<feature type="domain" description="D-apionate lactonase TIM barrel" evidence="2">
    <location>
        <begin position="238"/>
        <end position="499"/>
    </location>
</feature>
<evidence type="ECO:0000259" key="1">
    <source>
        <dbReference type="Pfam" id="PF25837"/>
    </source>
</evidence>
<dbReference type="Proteomes" id="UP000251993">
    <property type="component" value="Chromosome"/>
</dbReference>
<feature type="domain" description="D-apionate lactonase N-terminal" evidence="1">
    <location>
        <begin position="2"/>
        <end position="215"/>
    </location>
</feature>
<dbReference type="EMBL" id="CP030850">
    <property type="protein sequence ID" value="AXE16837.1"/>
    <property type="molecule type" value="Genomic_DNA"/>
</dbReference>
<dbReference type="RefSeq" id="WP_114065624.1">
    <property type="nucleotide sequence ID" value="NZ_CP030850.1"/>
</dbReference>
<protein>
    <submittedName>
        <fullName evidence="3">Uncharacterized protein</fullName>
    </submittedName>
</protein>